<keyword evidence="6 9" id="KW-0812">Transmembrane</keyword>
<proteinExistence type="inferred from homology"/>
<feature type="transmembrane region" description="Helical" evidence="9">
    <location>
        <begin position="20"/>
        <end position="44"/>
    </location>
</feature>
<dbReference type="NCBIfam" id="TIGR00974">
    <property type="entry name" value="3a0107s02c"/>
    <property type="match status" value="1"/>
</dbReference>
<dbReference type="PROSITE" id="PS50928">
    <property type="entry name" value="ABC_TM1"/>
    <property type="match status" value="1"/>
</dbReference>
<sequence length="540" mass="59320">MSASSSKFSTTGRSRTGEPLVWLTAVGLTIGVLLSVGLIGLVMYKGFESFWPARLVVVEVRQEGGENSKVAGYLVQERSKRTLEGLVEEEIQLFRGNRELFGEKFVFLDREAIVSQTEEEDLILVERLEGGNVIGRAKALELGGSETLEASAEGFDEKLDELTERGEELRDELREIEKIKIGENSKRVKELRWLEKKGSSPERAEELAGLLAEYEKLDGQRKELREQLEESTFVVEAMDGRELKIPTGELLHVFAANQVGFFGRLKETIRRAWTFVSTDPREANTEGGVYPAIFGTVVMTLVMSLFVTPFGVMAAIYLREYAKQGPLVKAVRISVNNLAGVPSIVFGVFGLAFFIYFLGGVVDDWFFSNSEEPVYKSGGILWASLTLALLTVPVVIVATEEALASVPRGVREAALACGASKWQAIQRVVLPASLPGILTGVILAMARGAGEVAPLMLVGVVKSAPDLPIDAVAPFVHPERQFMHLGFHIYDLGFQSPDSEAAKPMVFATTLLLISIVVVMNLTAIIIRNRLRKKYAVSSF</sequence>
<evidence type="ECO:0000256" key="9">
    <source>
        <dbReference type="RuleBase" id="RU363043"/>
    </source>
</evidence>
<feature type="coiled-coil region" evidence="10">
    <location>
        <begin position="145"/>
        <end position="179"/>
    </location>
</feature>
<dbReference type="InterPro" id="IPR005672">
    <property type="entry name" value="Phosphate_PstA"/>
</dbReference>
<dbReference type="Pfam" id="PF00528">
    <property type="entry name" value="BPD_transp_1"/>
    <property type="match status" value="1"/>
</dbReference>
<dbReference type="GO" id="GO:0005315">
    <property type="term" value="F:phosphate transmembrane transporter activity"/>
    <property type="evidence" value="ECO:0007669"/>
    <property type="project" value="InterPro"/>
</dbReference>
<evidence type="ECO:0000256" key="4">
    <source>
        <dbReference type="ARBA" id="ARBA00022448"/>
    </source>
</evidence>
<evidence type="ECO:0000259" key="11">
    <source>
        <dbReference type="PROSITE" id="PS50928"/>
    </source>
</evidence>
<keyword evidence="13" id="KW-1185">Reference proteome</keyword>
<comment type="similarity">
    <text evidence="2 9">Belongs to the binding-protein-dependent transport system permease family. CysTW subfamily.</text>
</comment>
<keyword evidence="5 9" id="KW-1003">Cell membrane</keyword>
<feature type="transmembrane region" description="Helical" evidence="9">
    <location>
        <begin position="379"/>
        <end position="398"/>
    </location>
</feature>
<feature type="transmembrane region" description="Helical" evidence="9">
    <location>
        <begin position="289"/>
        <end position="318"/>
    </location>
</feature>
<evidence type="ECO:0000256" key="3">
    <source>
        <dbReference type="ARBA" id="ARBA00016864"/>
    </source>
</evidence>
<dbReference type="Proteomes" id="UP000658278">
    <property type="component" value="Unassembled WGS sequence"/>
</dbReference>
<dbReference type="GO" id="GO:0035435">
    <property type="term" value="P:phosphate ion transmembrane transport"/>
    <property type="evidence" value="ECO:0007669"/>
    <property type="project" value="InterPro"/>
</dbReference>
<feature type="transmembrane region" description="Helical" evidence="9">
    <location>
        <begin position="428"/>
        <end position="446"/>
    </location>
</feature>
<evidence type="ECO:0000256" key="6">
    <source>
        <dbReference type="ARBA" id="ARBA00022692"/>
    </source>
</evidence>
<feature type="domain" description="ABC transmembrane type-1" evidence="11">
    <location>
        <begin position="293"/>
        <end position="524"/>
    </location>
</feature>
<dbReference type="PANTHER" id="PTHR43470:SF6">
    <property type="entry name" value="PHOSPHATE TRANSPORT SYSTEM PERMEASE PROTEIN PSTA"/>
    <property type="match status" value="1"/>
</dbReference>
<feature type="transmembrane region" description="Helical" evidence="9">
    <location>
        <begin position="338"/>
        <end position="359"/>
    </location>
</feature>
<accession>A0A934R7V3</accession>
<dbReference type="EMBL" id="JAENII010000002">
    <property type="protein sequence ID" value="MBK1825892.1"/>
    <property type="molecule type" value="Genomic_DNA"/>
</dbReference>
<evidence type="ECO:0000256" key="2">
    <source>
        <dbReference type="ARBA" id="ARBA00007069"/>
    </source>
</evidence>
<reference evidence="12" key="1">
    <citation type="submission" date="2021-01" db="EMBL/GenBank/DDBJ databases">
        <title>Modified the classification status of verrucomicrobia.</title>
        <authorList>
            <person name="Feng X."/>
        </authorList>
    </citation>
    <scope>NUCLEOTIDE SEQUENCE</scope>
    <source>
        <strain evidence="12">KCTC 22201</strain>
    </source>
</reference>
<comment type="subcellular location">
    <subcellularLocation>
        <location evidence="1 9">Cell membrane</location>
        <topology evidence="1 9">Multi-pass membrane protein</topology>
    </subcellularLocation>
</comment>
<evidence type="ECO:0000256" key="10">
    <source>
        <dbReference type="SAM" id="Coils"/>
    </source>
</evidence>
<dbReference type="Gene3D" id="1.10.3720.10">
    <property type="entry name" value="MetI-like"/>
    <property type="match status" value="1"/>
</dbReference>
<feature type="transmembrane region" description="Helical" evidence="9">
    <location>
        <begin position="505"/>
        <end position="527"/>
    </location>
</feature>
<keyword evidence="4" id="KW-0813">Transport</keyword>
<gene>
    <name evidence="12" type="primary">pstA</name>
    <name evidence="12" type="ORF">JIN81_02585</name>
</gene>
<comment type="caution">
    <text evidence="12">The sequence shown here is derived from an EMBL/GenBank/DDBJ whole genome shotgun (WGS) entry which is preliminary data.</text>
</comment>
<dbReference type="GO" id="GO:0005886">
    <property type="term" value="C:plasma membrane"/>
    <property type="evidence" value="ECO:0007669"/>
    <property type="project" value="UniProtKB-SubCell"/>
</dbReference>
<protein>
    <recommendedName>
        <fullName evidence="3 9">Phosphate transport system permease protein PstA</fullName>
    </recommendedName>
</protein>
<evidence type="ECO:0000313" key="13">
    <source>
        <dbReference type="Proteomes" id="UP000658278"/>
    </source>
</evidence>
<organism evidence="12 13">
    <name type="scientific">Haloferula rosea</name>
    <dbReference type="NCBI Taxonomy" id="490093"/>
    <lineage>
        <taxon>Bacteria</taxon>
        <taxon>Pseudomonadati</taxon>
        <taxon>Verrucomicrobiota</taxon>
        <taxon>Verrucomicrobiia</taxon>
        <taxon>Verrucomicrobiales</taxon>
        <taxon>Verrucomicrobiaceae</taxon>
        <taxon>Haloferula</taxon>
    </lineage>
</organism>
<evidence type="ECO:0000256" key="1">
    <source>
        <dbReference type="ARBA" id="ARBA00004651"/>
    </source>
</evidence>
<dbReference type="InterPro" id="IPR000515">
    <property type="entry name" value="MetI-like"/>
</dbReference>
<dbReference type="SUPFAM" id="SSF161098">
    <property type="entry name" value="MetI-like"/>
    <property type="match status" value="1"/>
</dbReference>
<dbReference type="PANTHER" id="PTHR43470">
    <property type="entry name" value="PHOSPHATE TRANSPORT SYSTEM PERMEASE PROTEIN PSTA-RELATED"/>
    <property type="match status" value="1"/>
</dbReference>
<name>A0A934R7V3_9BACT</name>
<evidence type="ECO:0000313" key="12">
    <source>
        <dbReference type="EMBL" id="MBK1825892.1"/>
    </source>
</evidence>
<dbReference type="RefSeq" id="WP_200276015.1">
    <property type="nucleotide sequence ID" value="NZ_JAENII010000002.1"/>
</dbReference>
<dbReference type="InterPro" id="IPR035906">
    <property type="entry name" value="MetI-like_sf"/>
</dbReference>
<evidence type="ECO:0000256" key="7">
    <source>
        <dbReference type="ARBA" id="ARBA00022989"/>
    </source>
</evidence>
<evidence type="ECO:0000256" key="8">
    <source>
        <dbReference type="ARBA" id="ARBA00023136"/>
    </source>
</evidence>
<keyword evidence="8 9" id="KW-0472">Membrane</keyword>
<dbReference type="CDD" id="cd06261">
    <property type="entry name" value="TM_PBP2"/>
    <property type="match status" value="1"/>
</dbReference>
<keyword evidence="7 9" id="KW-1133">Transmembrane helix</keyword>
<evidence type="ECO:0000256" key="5">
    <source>
        <dbReference type="ARBA" id="ARBA00022475"/>
    </source>
</evidence>
<keyword evidence="10" id="KW-0175">Coiled coil</keyword>
<dbReference type="AlphaFoldDB" id="A0A934R7V3"/>